<dbReference type="InterPro" id="IPR006121">
    <property type="entry name" value="HMA_dom"/>
</dbReference>
<proteinExistence type="inferred from homology"/>
<dbReference type="GO" id="GO:0003955">
    <property type="term" value="F:NAD(P)H dehydrogenase (quinone) activity"/>
    <property type="evidence" value="ECO:0007669"/>
    <property type="project" value="TreeGrafter"/>
</dbReference>
<dbReference type="GO" id="GO:0050660">
    <property type="term" value="F:flavin adenine dinucleotide binding"/>
    <property type="evidence" value="ECO:0007669"/>
    <property type="project" value="InterPro"/>
</dbReference>
<evidence type="ECO:0000256" key="6">
    <source>
        <dbReference type="ARBA" id="ARBA00022630"/>
    </source>
</evidence>
<comment type="similarity">
    <text evidence="1">Belongs to the class-I pyridine nucleotide-disulfide oxidoreductase family.</text>
</comment>
<dbReference type="Proteomes" id="UP000032512">
    <property type="component" value="Unassembled WGS sequence"/>
</dbReference>
<dbReference type="PROSITE" id="PS00076">
    <property type="entry name" value="PYRIDINE_REDOX_1"/>
    <property type="match status" value="1"/>
</dbReference>
<dbReference type="PROSITE" id="PS01047">
    <property type="entry name" value="HMA_1"/>
    <property type="match status" value="1"/>
</dbReference>
<evidence type="ECO:0000256" key="15">
    <source>
        <dbReference type="ARBA" id="ARBA00048984"/>
    </source>
</evidence>
<keyword evidence="13" id="KW-0676">Redox-active center</keyword>
<keyword evidence="20" id="KW-1185">Reference proteome</keyword>
<dbReference type="NCBIfam" id="TIGR02053">
    <property type="entry name" value="MerA"/>
    <property type="match status" value="1"/>
</dbReference>
<evidence type="ECO:0000313" key="20">
    <source>
        <dbReference type="Proteomes" id="UP000032512"/>
    </source>
</evidence>
<feature type="binding site" evidence="16">
    <location>
        <position position="131"/>
    </location>
    <ligand>
        <name>FAD</name>
        <dbReference type="ChEBI" id="CHEBI:57692"/>
    </ligand>
</feature>
<feature type="binding site" evidence="16">
    <location>
        <begin position="256"/>
        <end position="263"/>
    </location>
    <ligand>
        <name>NAD(+)</name>
        <dbReference type="ChEBI" id="CHEBI:57540"/>
    </ligand>
</feature>
<keyword evidence="9" id="KW-0521">NADP</keyword>
<dbReference type="SUPFAM" id="SSF55008">
    <property type="entry name" value="HMA, heavy metal-associated domain"/>
    <property type="match status" value="1"/>
</dbReference>
<name>A0A0D6ZA18_9BACI</name>
<dbReference type="Gene3D" id="3.30.70.100">
    <property type="match status" value="1"/>
</dbReference>
<evidence type="ECO:0000256" key="7">
    <source>
        <dbReference type="ARBA" id="ARBA00022723"/>
    </source>
</evidence>
<dbReference type="InterPro" id="IPR021179">
    <property type="entry name" value="Mercury_reductase_MerA"/>
</dbReference>
<feature type="binding site" evidence="16">
    <location>
        <position position="346"/>
    </location>
    <ligand>
        <name>FAD</name>
        <dbReference type="ChEBI" id="CHEBI:57692"/>
    </ligand>
</feature>
<evidence type="ECO:0000256" key="4">
    <source>
        <dbReference type="ARBA" id="ARBA00014791"/>
    </source>
</evidence>
<keyword evidence="5" id="KW-0475">Mercuric resistance</keyword>
<sequence>MKKYRIQIEGMTCTGCEEHVAVALENIGAKNIKANFSRGEALFELPDDKEVEIAKRAINEAKYQPGEIEDVLSKEDVDLGNEGDYDLLIIGSGGAAFSAAIKAIEYGAKVGMIERGTVGGTCVNIGCVPSKTLLRAGEINHLAKSNPFIGLQTSAGEVELAPLVKQKNELVSELRNQKYVNLIDKYGFDLIEGEAKFVDESIVEVNGRKLSAKRFLIATGASPSLPPIAGLEEVDYLTSTTLLELKKVPKRLTVIGSGYIGMELGQLFHHLGSEVTLMQRSERLLKEYDPEISEAVERALTEQGINLIKGATFERVEQEGEIKKVYVTVEGKRKIIESEQLLVATGRKPNTDSLNLSVAGVEVGNRKEIKINEYAQTSNEKIYSAGDVTLGPQFVYVAAYEGGIVADNAIGGLNKKLDLSVVPGVTFTNPSIATVGLTEEQAKEKGYDVKTSVLPLEAVPRAIVNRETTGVFKIVADAKTLKILGVHVVSENAGDVIYAGTLAVKFGLTVEDLKESLAPYLTMAEGLKLASLTFDKDVSKLSCCAG</sequence>
<evidence type="ECO:0000256" key="17">
    <source>
        <dbReference type="PIRSR" id="PIRSR000350-4"/>
    </source>
</evidence>
<dbReference type="InterPro" id="IPR036163">
    <property type="entry name" value="HMA_dom_sf"/>
</dbReference>
<evidence type="ECO:0000256" key="11">
    <source>
        <dbReference type="ARBA" id="ARBA00023002"/>
    </source>
</evidence>
<evidence type="ECO:0000256" key="14">
    <source>
        <dbReference type="ARBA" id="ARBA00031725"/>
    </source>
</evidence>
<dbReference type="PRINTS" id="PR00411">
    <property type="entry name" value="PNDRDTASEI"/>
</dbReference>
<organism evidence="19 20">
    <name type="scientific">Mesobacillus subterraneus</name>
    <dbReference type="NCBI Taxonomy" id="285983"/>
    <lineage>
        <taxon>Bacteria</taxon>
        <taxon>Bacillati</taxon>
        <taxon>Bacillota</taxon>
        <taxon>Bacilli</taxon>
        <taxon>Bacillales</taxon>
        <taxon>Bacillaceae</taxon>
        <taxon>Mesobacillus</taxon>
    </lineage>
</organism>
<keyword evidence="16" id="KW-0520">NAD</keyword>
<dbReference type="Gene3D" id="3.50.50.60">
    <property type="entry name" value="FAD/NAD(P)-binding domain"/>
    <property type="match status" value="2"/>
</dbReference>
<protein>
    <recommendedName>
        <fullName evidence="4">Mercuric reductase</fullName>
        <ecNumber evidence="3">1.16.1.1</ecNumber>
    </recommendedName>
    <alternativeName>
        <fullName evidence="14">Hg(II) reductase</fullName>
    </alternativeName>
</protein>
<dbReference type="InterPro" id="IPR036188">
    <property type="entry name" value="FAD/NAD-bd_sf"/>
</dbReference>
<keyword evidence="16" id="KW-0547">Nucleotide-binding</keyword>
<comment type="catalytic activity">
    <reaction evidence="15">
        <text>Hg + NADP(+) + H(+) = Hg(2+) + NADPH</text>
        <dbReference type="Rhea" id="RHEA:23856"/>
        <dbReference type="ChEBI" id="CHEBI:15378"/>
        <dbReference type="ChEBI" id="CHEBI:16170"/>
        <dbReference type="ChEBI" id="CHEBI:16793"/>
        <dbReference type="ChEBI" id="CHEBI:57783"/>
        <dbReference type="ChEBI" id="CHEBI:58349"/>
        <dbReference type="EC" id="1.16.1.1"/>
    </reaction>
</comment>
<dbReference type="CDD" id="cd00371">
    <property type="entry name" value="HMA"/>
    <property type="match status" value="1"/>
</dbReference>
<dbReference type="Pfam" id="PF02852">
    <property type="entry name" value="Pyr_redox_dim"/>
    <property type="match status" value="1"/>
</dbReference>
<evidence type="ECO:0000256" key="1">
    <source>
        <dbReference type="ARBA" id="ARBA00007532"/>
    </source>
</evidence>
<evidence type="ECO:0000256" key="2">
    <source>
        <dbReference type="ARBA" id="ARBA00011738"/>
    </source>
</evidence>
<keyword evidence="7" id="KW-0479">Metal-binding</keyword>
<evidence type="ECO:0000259" key="18">
    <source>
        <dbReference type="PROSITE" id="PS50846"/>
    </source>
</evidence>
<evidence type="ECO:0000256" key="9">
    <source>
        <dbReference type="ARBA" id="ARBA00022857"/>
    </source>
</evidence>
<keyword evidence="10" id="KW-0476">Mercury</keyword>
<gene>
    <name evidence="19" type="ORF">UB32_13905</name>
</gene>
<accession>A0A0D6ZA18</accession>
<dbReference type="RefSeq" id="WP_044394567.1">
    <property type="nucleotide sequence ID" value="NZ_JXIQ01000107.1"/>
</dbReference>
<keyword evidence="8 16" id="KW-0274">FAD</keyword>
<dbReference type="PIRSF" id="PIRSF000350">
    <property type="entry name" value="Mercury_reductase_MerA"/>
    <property type="match status" value="1"/>
</dbReference>
<comment type="subunit">
    <text evidence="2">Homodimer.</text>
</comment>
<evidence type="ECO:0000256" key="12">
    <source>
        <dbReference type="ARBA" id="ARBA00023157"/>
    </source>
</evidence>
<dbReference type="Pfam" id="PF07992">
    <property type="entry name" value="Pyr_redox_2"/>
    <property type="match status" value="1"/>
</dbReference>
<evidence type="ECO:0000313" key="19">
    <source>
        <dbReference type="EMBL" id="KIY21433.1"/>
    </source>
</evidence>
<dbReference type="PANTHER" id="PTHR43014:SF4">
    <property type="entry name" value="PYRIDINE NUCLEOTIDE-DISULFIDE OXIDOREDUCTASE RCLA-RELATED"/>
    <property type="match status" value="1"/>
</dbReference>
<evidence type="ECO:0000256" key="16">
    <source>
        <dbReference type="PIRSR" id="PIRSR000350-3"/>
    </source>
</evidence>
<keyword evidence="6" id="KW-0285">Flavoprotein</keyword>
<dbReference type="FunFam" id="3.30.390.30:FF:000001">
    <property type="entry name" value="Dihydrolipoyl dehydrogenase"/>
    <property type="match status" value="1"/>
</dbReference>
<evidence type="ECO:0000256" key="8">
    <source>
        <dbReference type="ARBA" id="ARBA00022827"/>
    </source>
</evidence>
<dbReference type="AlphaFoldDB" id="A0A0D6ZA18"/>
<dbReference type="Gene3D" id="3.30.390.30">
    <property type="match status" value="1"/>
</dbReference>
<dbReference type="EC" id="1.16.1.1" evidence="3"/>
<evidence type="ECO:0000256" key="10">
    <source>
        <dbReference type="ARBA" id="ARBA00022914"/>
    </source>
</evidence>
<feature type="domain" description="HMA" evidence="18">
    <location>
        <begin position="2"/>
        <end position="66"/>
    </location>
</feature>
<dbReference type="SUPFAM" id="SSF55424">
    <property type="entry name" value="FAD/NAD-linked reductases, dimerisation (C-terminal) domain"/>
    <property type="match status" value="1"/>
</dbReference>
<evidence type="ECO:0000256" key="3">
    <source>
        <dbReference type="ARBA" id="ARBA00012661"/>
    </source>
</evidence>
<dbReference type="PRINTS" id="PR00368">
    <property type="entry name" value="FADPNR"/>
</dbReference>
<dbReference type="OrthoDB" id="9800167at2"/>
<dbReference type="PANTHER" id="PTHR43014">
    <property type="entry name" value="MERCURIC REDUCTASE"/>
    <property type="match status" value="1"/>
</dbReference>
<keyword evidence="11" id="KW-0560">Oxidoreductase</keyword>
<evidence type="ECO:0000256" key="13">
    <source>
        <dbReference type="ARBA" id="ARBA00023284"/>
    </source>
</evidence>
<dbReference type="PATRIC" id="fig|285983.3.peg.1630"/>
<dbReference type="InterPro" id="IPR023753">
    <property type="entry name" value="FAD/NAD-binding_dom"/>
</dbReference>
<keyword evidence="12" id="KW-1015">Disulfide bond</keyword>
<dbReference type="PROSITE" id="PS50846">
    <property type="entry name" value="HMA_2"/>
    <property type="match status" value="1"/>
</dbReference>
<dbReference type="GO" id="GO:0016152">
    <property type="term" value="F:mercury (II) reductase (NADP+) activity"/>
    <property type="evidence" value="ECO:0007669"/>
    <property type="project" value="UniProtKB-EC"/>
</dbReference>
<dbReference type="InterPro" id="IPR012999">
    <property type="entry name" value="Pyr_OxRdtase_I_AS"/>
</dbReference>
<feature type="binding site" evidence="16">
    <location>
        <position position="387"/>
    </location>
    <ligand>
        <name>FAD</name>
        <dbReference type="ChEBI" id="CHEBI:57692"/>
    </ligand>
</feature>
<feature type="disulfide bond" description="Redox-active" evidence="17">
    <location>
        <begin position="122"/>
        <end position="127"/>
    </location>
</feature>
<dbReference type="InterPro" id="IPR017969">
    <property type="entry name" value="Heavy-metal-associated_CS"/>
</dbReference>
<evidence type="ECO:0000256" key="5">
    <source>
        <dbReference type="ARBA" id="ARBA00022466"/>
    </source>
</evidence>
<dbReference type="InterPro" id="IPR001100">
    <property type="entry name" value="Pyr_nuc-diS_OxRdtase"/>
</dbReference>
<dbReference type="GO" id="GO:0050787">
    <property type="term" value="P:detoxification of mercury ion"/>
    <property type="evidence" value="ECO:0007669"/>
    <property type="project" value="InterPro"/>
</dbReference>
<dbReference type="EMBL" id="JXIQ01000107">
    <property type="protein sequence ID" value="KIY21433.1"/>
    <property type="molecule type" value="Genomic_DNA"/>
</dbReference>
<reference evidence="19 20" key="1">
    <citation type="submission" date="2015-01" db="EMBL/GenBank/DDBJ databases">
        <title>Draft genome sequences of the supercritical CO2 tolerant bacteria Bacillus subterraneus MITOT1 and Bacillus cereus MIT0214.</title>
        <authorList>
            <person name="Peet K.C."/>
            <person name="Thompson J.R."/>
        </authorList>
    </citation>
    <scope>NUCLEOTIDE SEQUENCE [LARGE SCALE GENOMIC DNA]</scope>
    <source>
        <strain evidence="19 20">MITOT1</strain>
    </source>
</reference>
<comment type="cofactor">
    <cofactor evidence="16">
        <name>FAD</name>
        <dbReference type="ChEBI" id="CHEBI:57692"/>
    </cofactor>
    <text evidence="16">Binds 1 FAD per subunit.</text>
</comment>
<dbReference type="GO" id="GO:0045340">
    <property type="term" value="F:mercury ion binding"/>
    <property type="evidence" value="ECO:0007669"/>
    <property type="project" value="InterPro"/>
</dbReference>
<comment type="caution">
    <text evidence="19">The sequence shown here is derived from an EMBL/GenBank/DDBJ whole genome shotgun (WGS) entry which is preliminary data.</text>
</comment>
<dbReference type="SUPFAM" id="SSF51905">
    <property type="entry name" value="FAD/NAD(P)-binding domain"/>
    <property type="match status" value="1"/>
</dbReference>
<dbReference type="GO" id="GO:0016668">
    <property type="term" value="F:oxidoreductase activity, acting on a sulfur group of donors, NAD(P) as acceptor"/>
    <property type="evidence" value="ECO:0007669"/>
    <property type="project" value="InterPro"/>
</dbReference>
<dbReference type="InterPro" id="IPR004099">
    <property type="entry name" value="Pyr_nucl-diS_OxRdtase_dimer"/>
</dbReference>
<dbReference type="InterPro" id="IPR016156">
    <property type="entry name" value="FAD/NAD-linked_Rdtase_dimer_sf"/>
</dbReference>
<dbReference type="GO" id="GO:0050661">
    <property type="term" value="F:NADP binding"/>
    <property type="evidence" value="ECO:0007669"/>
    <property type="project" value="InterPro"/>
</dbReference>